<dbReference type="AlphaFoldDB" id="A0A554VBA8"/>
<name>A0A554VBA8_9FLAO</name>
<comment type="caution">
    <text evidence="1">The sequence shown here is derived from an EMBL/GenBank/DDBJ whole genome shotgun (WGS) entry which is preliminary data.</text>
</comment>
<protein>
    <submittedName>
        <fullName evidence="1">Uncharacterized protein</fullName>
    </submittedName>
</protein>
<dbReference type="Proteomes" id="UP000318833">
    <property type="component" value="Unassembled WGS sequence"/>
</dbReference>
<organism evidence="1 2">
    <name type="scientific">Aquimarina algiphila</name>
    <dbReference type="NCBI Taxonomy" id="2047982"/>
    <lineage>
        <taxon>Bacteria</taxon>
        <taxon>Pseudomonadati</taxon>
        <taxon>Bacteroidota</taxon>
        <taxon>Flavobacteriia</taxon>
        <taxon>Flavobacteriales</taxon>
        <taxon>Flavobacteriaceae</taxon>
        <taxon>Aquimarina</taxon>
    </lineage>
</organism>
<gene>
    <name evidence="1" type="ORF">FOF46_28575</name>
</gene>
<evidence type="ECO:0000313" key="1">
    <source>
        <dbReference type="EMBL" id="TSE03780.1"/>
    </source>
</evidence>
<dbReference type="RefSeq" id="WP_143918874.1">
    <property type="nucleotide sequence ID" value="NZ_CANMIK010000094.1"/>
</dbReference>
<proteinExistence type="predicted"/>
<keyword evidence="2" id="KW-1185">Reference proteome</keyword>
<accession>A0A554VBA8</accession>
<evidence type="ECO:0000313" key="2">
    <source>
        <dbReference type="Proteomes" id="UP000318833"/>
    </source>
</evidence>
<sequence length="123" mass="14785">MDNTQLFFIDILKQIPLQETSLLLIQAPYEELKPIFKKISFKNDGVHEYIKLNRENIEILLFETIFNDFEGYLQNIEVRLGENKFFEGYDCMQYGMFSKNFDLSNDFKQKYISLEMLLISEDW</sequence>
<reference evidence="1 2" key="1">
    <citation type="submission" date="2019-07" db="EMBL/GenBank/DDBJ databases">
        <title>The draft genome sequence of Aquimarina algiphila M91.</title>
        <authorList>
            <person name="Meng X."/>
        </authorList>
    </citation>
    <scope>NUCLEOTIDE SEQUENCE [LARGE SCALE GENOMIC DNA]</scope>
    <source>
        <strain evidence="1 2">M91</strain>
    </source>
</reference>
<dbReference type="EMBL" id="VLNR01000099">
    <property type="protein sequence ID" value="TSE03780.1"/>
    <property type="molecule type" value="Genomic_DNA"/>
</dbReference>
<dbReference type="OrthoDB" id="1495301at2"/>